<feature type="region of interest" description="Disordered" evidence="1">
    <location>
        <begin position="130"/>
        <end position="154"/>
    </location>
</feature>
<protein>
    <submittedName>
        <fullName evidence="2">Uncharacterized protein</fullName>
    </submittedName>
</protein>
<evidence type="ECO:0000313" key="3">
    <source>
        <dbReference type="Proteomes" id="UP000290289"/>
    </source>
</evidence>
<evidence type="ECO:0000256" key="1">
    <source>
        <dbReference type="SAM" id="MobiDB-lite"/>
    </source>
</evidence>
<reference evidence="2 3" key="1">
    <citation type="submission" date="2018-10" db="EMBL/GenBank/DDBJ databases">
        <title>A high-quality apple genome assembly.</title>
        <authorList>
            <person name="Hu J."/>
        </authorList>
    </citation>
    <scope>NUCLEOTIDE SEQUENCE [LARGE SCALE GENOMIC DNA]</scope>
    <source>
        <strain evidence="3">cv. HFTH1</strain>
        <tissue evidence="2">Young leaf</tissue>
    </source>
</reference>
<gene>
    <name evidence="2" type="ORF">DVH24_005306</name>
</gene>
<sequence>MCSLRLSFTKPLIIQNAELQYQVNEYFQFANIAPSFLLLLIPKLCTLSLLQNTPHAPLPSCRCTSSSSSFSSLFVGLSATRPSPSRYQSDQIEEWRCDSTAATASEKTTRTATMEKGKGVIGEGQRWAIDLTDNSTSPSSRDFPDPPGFSRASL</sequence>
<proteinExistence type="predicted"/>
<comment type="caution">
    <text evidence="2">The sequence shown here is derived from an EMBL/GenBank/DDBJ whole genome shotgun (WGS) entry which is preliminary data.</text>
</comment>
<organism evidence="2 3">
    <name type="scientific">Malus domestica</name>
    <name type="common">Apple</name>
    <name type="synonym">Pyrus malus</name>
    <dbReference type="NCBI Taxonomy" id="3750"/>
    <lineage>
        <taxon>Eukaryota</taxon>
        <taxon>Viridiplantae</taxon>
        <taxon>Streptophyta</taxon>
        <taxon>Embryophyta</taxon>
        <taxon>Tracheophyta</taxon>
        <taxon>Spermatophyta</taxon>
        <taxon>Magnoliopsida</taxon>
        <taxon>eudicotyledons</taxon>
        <taxon>Gunneridae</taxon>
        <taxon>Pentapetalae</taxon>
        <taxon>rosids</taxon>
        <taxon>fabids</taxon>
        <taxon>Rosales</taxon>
        <taxon>Rosaceae</taxon>
        <taxon>Amygdaloideae</taxon>
        <taxon>Maleae</taxon>
        <taxon>Malus</taxon>
    </lineage>
</organism>
<dbReference type="AlphaFoldDB" id="A0A498KR27"/>
<dbReference type="Proteomes" id="UP000290289">
    <property type="component" value="Chromosome 1"/>
</dbReference>
<dbReference type="EMBL" id="RDQH01000327">
    <property type="protein sequence ID" value="RXI07533.1"/>
    <property type="molecule type" value="Genomic_DNA"/>
</dbReference>
<dbReference type="STRING" id="3750.A0A498KR27"/>
<name>A0A498KR27_MALDO</name>
<accession>A0A498KR27</accession>
<evidence type="ECO:0000313" key="2">
    <source>
        <dbReference type="EMBL" id="RXI07533.1"/>
    </source>
</evidence>
<keyword evidence="3" id="KW-1185">Reference proteome</keyword>